<dbReference type="GO" id="GO:0031419">
    <property type="term" value="F:cobalamin binding"/>
    <property type="evidence" value="ECO:0007669"/>
    <property type="project" value="UniProtKB-KW"/>
</dbReference>
<dbReference type="PROSITE" id="PS51379">
    <property type="entry name" value="4FE4S_FER_2"/>
    <property type="match status" value="1"/>
</dbReference>
<dbReference type="InterPro" id="IPR013542">
    <property type="entry name" value="QueG_DUF1730"/>
</dbReference>
<dbReference type="PANTHER" id="PTHR30002">
    <property type="entry name" value="EPOXYQUEUOSINE REDUCTASE"/>
    <property type="match status" value="1"/>
</dbReference>
<dbReference type="UniPathway" id="UPA00392"/>
<comment type="catalytic activity">
    <reaction evidence="9">
        <text>epoxyqueuosine(34) in tRNA + AH2 = queuosine(34) in tRNA + A + H2O</text>
        <dbReference type="Rhea" id="RHEA:32159"/>
        <dbReference type="Rhea" id="RHEA-COMP:18571"/>
        <dbReference type="Rhea" id="RHEA-COMP:18582"/>
        <dbReference type="ChEBI" id="CHEBI:13193"/>
        <dbReference type="ChEBI" id="CHEBI:15377"/>
        <dbReference type="ChEBI" id="CHEBI:17499"/>
        <dbReference type="ChEBI" id="CHEBI:194431"/>
        <dbReference type="ChEBI" id="CHEBI:194443"/>
        <dbReference type="EC" id="1.17.99.6"/>
    </reaction>
</comment>
<dbReference type="Pfam" id="PF13484">
    <property type="entry name" value="Fer4_16"/>
    <property type="match status" value="1"/>
</dbReference>
<dbReference type="HAMAP" id="MF_00916">
    <property type="entry name" value="QueG"/>
    <property type="match status" value="1"/>
</dbReference>
<comment type="subcellular location">
    <subcellularLocation>
        <location evidence="9">Cytoplasm</location>
    </subcellularLocation>
</comment>
<evidence type="ECO:0000256" key="10">
    <source>
        <dbReference type="SAM" id="MobiDB-lite"/>
    </source>
</evidence>
<dbReference type="InterPro" id="IPR016024">
    <property type="entry name" value="ARM-type_fold"/>
</dbReference>
<keyword evidence="9" id="KW-0170">Cobalt</keyword>
<feature type="active site" description="Proton donor" evidence="9">
    <location>
        <position position="141"/>
    </location>
</feature>
<evidence type="ECO:0000313" key="12">
    <source>
        <dbReference type="EMBL" id="PXW51348.1"/>
    </source>
</evidence>
<reference evidence="12 13" key="1">
    <citation type="submission" date="2018-05" db="EMBL/GenBank/DDBJ databases">
        <title>Genomic Encyclopedia of Type Strains, Phase IV (KMG-IV): sequencing the most valuable type-strain genomes for metagenomic binning, comparative biology and taxonomic classification.</title>
        <authorList>
            <person name="Goeker M."/>
        </authorList>
    </citation>
    <scope>NUCLEOTIDE SEQUENCE [LARGE SCALE GENOMIC DNA]</scope>
    <source>
        <strain evidence="12 13">DSM 6462</strain>
    </source>
</reference>
<keyword evidence="9" id="KW-0846">Cobalamin</keyword>
<comment type="function">
    <text evidence="9">Catalyzes the conversion of epoxyqueuosine (oQ) to queuosine (Q), which is a hypermodified base found in the wobble positions of tRNA(Asp), tRNA(Asn), tRNA(His) and tRNA(Tyr).</text>
</comment>
<dbReference type="EMBL" id="QJJK01000020">
    <property type="protein sequence ID" value="PXW51348.1"/>
    <property type="molecule type" value="Genomic_DNA"/>
</dbReference>
<keyword evidence="2 9" id="KW-0963">Cytoplasm</keyword>
<keyword evidence="7 9" id="KW-0408">Iron</keyword>
<dbReference type="AlphaFoldDB" id="A0A2V3TT00"/>
<dbReference type="GO" id="GO:0005737">
    <property type="term" value="C:cytoplasm"/>
    <property type="evidence" value="ECO:0007669"/>
    <property type="project" value="UniProtKB-SubCell"/>
</dbReference>
<evidence type="ECO:0000256" key="8">
    <source>
        <dbReference type="ARBA" id="ARBA00023014"/>
    </source>
</evidence>
<evidence type="ECO:0000256" key="6">
    <source>
        <dbReference type="ARBA" id="ARBA00023002"/>
    </source>
</evidence>
<dbReference type="SUPFAM" id="SSF48371">
    <property type="entry name" value="ARM repeat"/>
    <property type="match status" value="1"/>
</dbReference>
<feature type="binding site" evidence="9">
    <location>
        <position position="66"/>
    </location>
    <ligand>
        <name>cob(II)alamin</name>
        <dbReference type="ChEBI" id="CHEBI:16304"/>
    </ligand>
</feature>
<evidence type="ECO:0000259" key="11">
    <source>
        <dbReference type="PROSITE" id="PS51379"/>
    </source>
</evidence>
<evidence type="ECO:0000256" key="2">
    <source>
        <dbReference type="ARBA" id="ARBA00022490"/>
    </source>
</evidence>
<comment type="cofactor">
    <cofactor evidence="9">
        <name>cob(II)alamin</name>
        <dbReference type="ChEBI" id="CHEBI:16304"/>
    </cofactor>
</comment>
<dbReference type="SUPFAM" id="SSF46548">
    <property type="entry name" value="alpha-helical ferredoxin"/>
    <property type="match status" value="1"/>
</dbReference>
<dbReference type="EC" id="1.17.99.6" evidence="9"/>
<feature type="binding site" evidence="9">
    <location>
        <position position="205"/>
    </location>
    <ligand>
        <name>[4Fe-4S] cluster</name>
        <dbReference type="ChEBI" id="CHEBI:49883"/>
        <label>2</label>
    </ligand>
</feature>
<feature type="region of interest" description="Disordered" evidence="10">
    <location>
        <begin position="393"/>
        <end position="422"/>
    </location>
</feature>
<evidence type="ECO:0000256" key="9">
    <source>
        <dbReference type="HAMAP-Rule" id="MF_00916"/>
    </source>
</evidence>
<feature type="binding site" evidence="9">
    <location>
        <position position="251"/>
    </location>
    <ligand>
        <name>[4Fe-4S] cluster</name>
        <dbReference type="ChEBI" id="CHEBI:49883"/>
        <label>2</label>
    </ligand>
</feature>
<feature type="binding site" evidence="9">
    <location>
        <position position="198"/>
    </location>
    <ligand>
        <name>[4Fe-4S] cluster</name>
        <dbReference type="ChEBI" id="CHEBI:49883"/>
        <label>1</label>
    </ligand>
</feature>
<dbReference type="Pfam" id="PF08331">
    <property type="entry name" value="QueG_DUF1730"/>
    <property type="match status" value="1"/>
</dbReference>
<dbReference type="InterPro" id="IPR011989">
    <property type="entry name" value="ARM-like"/>
</dbReference>
<comment type="pathway">
    <text evidence="9">tRNA modification; tRNA-queuosine biosynthesis.</text>
</comment>
<feature type="binding site" evidence="9">
    <location>
        <position position="223"/>
    </location>
    <ligand>
        <name>cob(II)alamin</name>
        <dbReference type="ChEBI" id="CHEBI:16304"/>
    </ligand>
</feature>
<feature type="binding site" evidence="9">
    <location>
        <begin position="248"/>
        <end position="249"/>
    </location>
    <ligand>
        <name>cob(II)alamin</name>
        <dbReference type="ChEBI" id="CHEBI:16304"/>
    </ligand>
</feature>
<feature type="binding site" evidence="9">
    <location>
        <position position="165"/>
    </location>
    <ligand>
        <name>cob(II)alamin</name>
        <dbReference type="ChEBI" id="CHEBI:16304"/>
    </ligand>
</feature>
<organism evidence="12 13">
    <name type="scientific">Chelatococcus asaccharovorans</name>
    <dbReference type="NCBI Taxonomy" id="28210"/>
    <lineage>
        <taxon>Bacteria</taxon>
        <taxon>Pseudomonadati</taxon>
        <taxon>Pseudomonadota</taxon>
        <taxon>Alphaproteobacteria</taxon>
        <taxon>Hyphomicrobiales</taxon>
        <taxon>Chelatococcaceae</taxon>
        <taxon>Chelatococcus</taxon>
    </lineage>
</organism>
<evidence type="ECO:0000256" key="3">
    <source>
        <dbReference type="ARBA" id="ARBA00022694"/>
    </source>
</evidence>
<feature type="binding site" evidence="9">
    <location>
        <position position="141"/>
    </location>
    <ligand>
        <name>cob(II)alamin</name>
        <dbReference type="ChEBI" id="CHEBI:16304"/>
    </ligand>
</feature>
<feature type="binding site" evidence="9">
    <location>
        <position position="255"/>
    </location>
    <ligand>
        <name>[4Fe-4S] cluster</name>
        <dbReference type="ChEBI" id="CHEBI:49883"/>
        <label>1</label>
    </ligand>
</feature>
<dbReference type="InterPro" id="IPR017896">
    <property type="entry name" value="4Fe4S_Fe-S-bd"/>
</dbReference>
<evidence type="ECO:0000256" key="5">
    <source>
        <dbReference type="ARBA" id="ARBA00022785"/>
    </source>
</evidence>
<evidence type="ECO:0000256" key="7">
    <source>
        <dbReference type="ARBA" id="ARBA00023004"/>
    </source>
</evidence>
<proteinExistence type="inferred from homology"/>
<feature type="binding site" evidence="9">
    <location>
        <position position="230"/>
    </location>
    <ligand>
        <name>tRNA</name>
        <dbReference type="ChEBI" id="CHEBI:17843"/>
    </ligand>
</feature>
<feature type="binding site" evidence="9">
    <location>
        <position position="195"/>
    </location>
    <ligand>
        <name>[4Fe-4S] cluster</name>
        <dbReference type="ChEBI" id="CHEBI:49883"/>
        <label>1</label>
    </ligand>
</feature>
<keyword evidence="8 9" id="KW-0411">Iron-sulfur</keyword>
<keyword evidence="5 9" id="KW-0671">Queuosine biosynthesis</keyword>
<protein>
    <recommendedName>
        <fullName evidence="9">Epoxyqueuosine reductase</fullName>
        <ecNumber evidence="9">1.17.99.6</ecNumber>
    </recommendedName>
    <alternativeName>
        <fullName evidence="9">Queuosine biosynthesis protein QueG</fullName>
    </alternativeName>
</protein>
<comment type="caution">
    <text evidence="9">Lacks conserved residue(s) required for the propagation of feature annotation.</text>
</comment>
<keyword evidence="1 9" id="KW-0004">4Fe-4S</keyword>
<sequence>MRERSAARPAMSLRDALVDRARQMGFDDVRITSPDAIPHAPEHLAAWLEAGYAGSMTWMGETPERRSDPRALWSEVRSVVMLGMNYAPSSDPLASLAMRDRATISVYARNRDYHDVIKGKLKQVAGFLASAGGADVKVFVDTAPVMEKPLAEAAGLGWQGKHSVLVSRQFGSWLFLGAIFTTAELPFDAPGTPLCGSCRRCLTICPTAAFPAPYQLDARRCISYLTIEHKGPIDRALRPLMGNRVFGCDDCLAVCPWNKFAEAGREAKIVAGADYRAPALTELAQLDDAAFRLRFAGSPVKRTGRDRFMRNVLIAIGNSGDPAMVPVAGEKLTEDNPLVRGAAVWALSRLLPAATFAALAPRYMMGEPDESVMAEWNAGLEEGLAENLAESLDQERQVPAPREIRQSAVCVTRPSEKAGKRP</sequence>
<dbReference type="GO" id="GO:0051539">
    <property type="term" value="F:4 iron, 4 sulfur cluster binding"/>
    <property type="evidence" value="ECO:0007669"/>
    <property type="project" value="UniProtKB-KW"/>
</dbReference>
<keyword evidence="13" id="KW-1185">Reference proteome</keyword>
<evidence type="ECO:0000313" key="13">
    <source>
        <dbReference type="Proteomes" id="UP000248021"/>
    </source>
</evidence>
<comment type="subunit">
    <text evidence="9">Monomer.</text>
</comment>
<dbReference type="NCBIfam" id="TIGR00276">
    <property type="entry name" value="tRNA epoxyqueuosine(34) reductase QueG"/>
    <property type="match status" value="1"/>
</dbReference>
<evidence type="ECO:0000256" key="4">
    <source>
        <dbReference type="ARBA" id="ARBA00022723"/>
    </source>
</evidence>
<feature type="binding site" evidence="9">
    <location>
        <position position="221"/>
    </location>
    <ligand>
        <name>[4Fe-4S] cluster</name>
        <dbReference type="ChEBI" id="CHEBI:49883"/>
        <label>2</label>
    </ligand>
</feature>
<keyword evidence="6 9" id="KW-0560">Oxidoreductase</keyword>
<keyword evidence="4 9" id="KW-0479">Metal-binding</keyword>
<feature type="binding site" evidence="9">
    <location>
        <position position="176"/>
    </location>
    <ligand>
        <name>cob(II)alamin</name>
        <dbReference type="ChEBI" id="CHEBI:16304"/>
    </ligand>
</feature>
<dbReference type="GO" id="GO:0046872">
    <property type="term" value="F:metal ion binding"/>
    <property type="evidence" value="ECO:0007669"/>
    <property type="project" value="UniProtKB-KW"/>
</dbReference>
<comment type="similarity">
    <text evidence="9">Belongs to the QueG family.</text>
</comment>
<gene>
    <name evidence="9" type="primary">queG</name>
    <name evidence="12" type="ORF">C7450_12030</name>
</gene>
<comment type="cofactor">
    <cofactor evidence="9">
        <name>[4Fe-4S] cluster</name>
        <dbReference type="ChEBI" id="CHEBI:49883"/>
    </cofactor>
    <text evidence="9">Binds 2 [4Fe-4S] clusters per monomer.</text>
</comment>
<dbReference type="GO" id="GO:0008616">
    <property type="term" value="P:tRNA queuosine(34) biosynthetic process"/>
    <property type="evidence" value="ECO:0007669"/>
    <property type="project" value="UniProtKB-UniRule"/>
</dbReference>
<dbReference type="PROSITE" id="PS00198">
    <property type="entry name" value="4FE4S_FER_1"/>
    <property type="match status" value="1"/>
</dbReference>
<dbReference type="PANTHER" id="PTHR30002:SF4">
    <property type="entry name" value="EPOXYQUEUOSINE REDUCTASE"/>
    <property type="match status" value="1"/>
</dbReference>
<evidence type="ECO:0000256" key="1">
    <source>
        <dbReference type="ARBA" id="ARBA00022485"/>
    </source>
</evidence>
<dbReference type="Proteomes" id="UP000248021">
    <property type="component" value="Unassembled WGS sequence"/>
</dbReference>
<dbReference type="InterPro" id="IPR017900">
    <property type="entry name" value="4Fe4S_Fe_S_CS"/>
</dbReference>
<name>A0A2V3TT00_9HYPH</name>
<comment type="caution">
    <text evidence="12">The sequence shown here is derived from an EMBL/GenBank/DDBJ whole genome shotgun (WGS) entry which is preliminary data.</text>
</comment>
<keyword evidence="3 9" id="KW-0819">tRNA processing</keyword>
<dbReference type="Gene3D" id="3.30.70.20">
    <property type="match status" value="1"/>
</dbReference>
<dbReference type="Gene3D" id="1.25.10.10">
    <property type="entry name" value="Leucine-rich Repeat Variant"/>
    <property type="match status" value="1"/>
</dbReference>
<feature type="binding site" evidence="9">
    <location>
        <position position="201"/>
    </location>
    <ligand>
        <name>[4Fe-4S] cluster</name>
        <dbReference type="ChEBI" id="CHEBI:49883"/>
        <label>1</label>
    </ligand>
</feature>
<dbReference type="GO" id="GO:0052693">
    <property type="term" value="F:epoxyqueuosine reductase activity"/>
    <property type="evidence" value="ECO:0007669"/>
    <property type="project" value="UniProtKB-UniRule"/>
</dbReference>
<feature type="domain" description="4Fe-4S ferredoxin-type" evidence="11">
    <location>
        <begin position="183"/>
        <end position="215"/>
    </location>
</feature>
<accession>A0A2V3TT00</accession>
<dbReference type="InterPro" id="IPR004453">
    <property type="entry name" value="QueG"/>
</dbReference>
<feature type="binding site" evidence="9">
    <location>
        <position position="248"/>
    </location>
    <ligand>
        <name>[4Fe-4S] cluster</name>
        <dbReference type="ChEBI" id="CHEBI:49883"/>
        <label>2</label>
    </ligand>
</feature>